<dbReference type="InterPro" id="IPR036754">
    <property type="entry name" value="YbaK/aa-tRNA-synt-asso_dom_sf"/>
</dbReference>
<dbReference type="GO" id="GO:0002161">
    <property type="term" value="F:aminoacyl-tRNA deacylase activity"/>
    <property type="evidence" value="ECO:0007669"/>
    <property type="project" value="InterPro"/>
</dbReference>
<dbReference type="InterPro" id="IPR007214">
    <property type="entry name" value="YbaK/aa-tRNA-synth-assoc-dom"/>
</dbReference>
<feature type="domain" description="YbaK/aminoacyl-tRNA synthetase-associated" evidence="1">
    <location>
        <begin position="30"/>
        <end position="151"/>
    </location>
</feature>
<dbReference type="PANTHER" id="PTHR30411:SF1">
    <property type="entry name" value="CYTOPLASMIC PROTEIN"/>
    <property type="match status" value="1"/>
</dbReference>
<organism evidence="2 3">
    <name type="scientific">Gluconobacter wancherniae NBRC 103581</name>
    <dbReference type="NCBI Taxonomy" id="656744"/>
    <lineage>
        <taxon>Bacteria</taxon>
        <taxon>Pseudomonadati</taxon>
        <taxon>Pseudomonadota</taxon>
        <taxon>Alphaproteobacteria</taxon>
        <taxon>Acetobacterales</taxon>
        <taxon>Acetobacteraceae</taxon>
        <taxon>Gluconobacter</taxon>
    </lineage>
</organism>
<protein>
    <submittedName>
        <fullName evidence="2">Cys-tRNA(Pro)/cys-tRNA(Cys) deacylase</fullName>
    </submittedName>
</protein>
<evidence type="ECO:0000259" key="1">
    <source>
        <dbReference type="Pfam" id="PF04073"/>
    </source>
</evidence>
<keyword evidence="3" id="KW-1185">Reference proteome</keyword>
<dbReference type="Gene3D" id="3.90.960.10">
    <property type="entry name" value="YbaK/aminoacyl-tRNA synthetase-associated domain"/>
    <property type="match status" value="1"/>
</dbReference>
<comment type="caution">
    <text evidence="2">The sequence shown here is derived from an EMBL/GenBank/DDBJ whole genome shotgun (WGS) entry which is preliminary data.</text>
</comment>
<dbReference type="PANTHER" id="PTHR30411">
    <property type="entry name" value="CYTOPLASMIC PROTEIN"/>
    <property type="match status" value="1"/>
</dbReference>
<dbReference type="CDD" id="cd04333">
    <property type="entry name" value="ProX_deacylase"/>
    <property type="match status" value="1"/>
</dbReference>
<dbReference type="Proteomes" id="UP000321230">
    <property type="component" value="Unassembled WGS sequence"/>
</dbReference>
<evidence type="ECO:0000313" key="2">
    <source>
        <dbReference type="EMBL" id="GEK94435.1"/>
    </source>
</evidence>
<evidence type="ECO:0000313" key="3">
    <source>
        <dbReference type="Proteomes" id="UP000321230"/>
    </source>
</evidence>
<dbReference type="AlphaFoldDB" id="A0A511B1V2"/>
<dbReference type="Pfam" id="PF04073">
    <property type="entry name" value="tRNA_edit"/>
    <property type="match status" value="1"/>
</dbReference>
<sequence length="162" mass="16973">MLEPIVSLESVRADLAIRAPELSLILTEDSTATVEEAAQVHGVVPDQIAKTLGVRLGSGEDARIVLVVMAGTKRLDNRKAREALGAKPRFLNGEEVLAATSHPPGGVCPFGLPSPIPVYCDISLQAFDMVIPAAGSLNASVMLSPAHLADLTGAEWVQVAQD</sequence>
<reference evidence="2 3" key="1">
    <citation type="submission" date="2019-07" db="EMBL/GenBank/DDBJ databases">
        <title>Whole genome shotgun sequence of Gluconobacter wancherniae NBRC 103581.</title>
        <authorList>
            <person name="Hosoyama A."/>
            <person name="Uohara A."/>
            <person name="Ohji S."/>
            <person name="Ichikawa N."/>
        </authorList>
    </citation>
    <scope>NUCLEOTIDE SEQUENCE [LARGE SCALE GENOMIC DNA]</scope>
    <source>
        <strain evidence="2 3">NBRC 103581</strain>
    </source>
</reference>
<dbReference type="SUPFAM" id="SSF55826">
    <property type="entry name" value="YbaK/ProRS associated domain"/>
    <property type="match status" value="1"/>
</dbReference>
<dbReference type="EMBL" id="BJUZ01000003">
    <property type="protein sequence ID" value="GEK94435.1"/>
    <property type="molecule type" value="Genomic_DNA"/>
</dbReference>
<name>A0A511B1V2_9PROT</name>
<accession>A0A511B1V2</accession>
<proteinExistence type="predicted"/>
<gene>
    <name evidence="2" type="ORF">GWA01_22050</name>
</gene>